<reference evidence="2 3" key="1">
    <citation type="submission" date="2016-11" db="EMBL/GenBank/DDBJ databases">
        <title>The macronuclear genome of Stentor coeruleus: a giant cell with tiny introns.</title>
        <authorList>
            <person name="Slabodnick M."/>
            <person name="Ruby J.G."/>
            <person name="Reiff S.B."/>
            <person name="Swart E.C."/>
            <person name="Gosai S."/>
            <person name="Prabakaran S."/>
            <person name="Witkowska E."/>
            <person name="Larue G.E."/>
            <person name="Fisher S."/>
            <person name="Freeman R.M."/>
            <person name="Gunawardena J."/>
            <person name="Chu W."/>
            <person name="Stover N.A."/>
            <person name="Gregory B.D."/>
            <person name="Nowacki M."/>
            <person name="Derisi J."/>
            <person name="Roy S.W."/>
            <person name="Marshall W.F."/>
            <person name="Sood P."/>
        </authorList>
    </citation>
    <scope>NUCLEOTIDE SEQUENCE [LARGE SCALE GENOMIC DNA]</scope>
    <source>
        <strain evidence="2">WM001</strain>
    </source>
</reference>
<keyword evidence="3" id="KW-1185">Reference proteome</keyword>
<dbReference type="OrthoDB" id="10261433at2759"/>
<evidence type="ECO:0000313" key="2">
    <source>
        <dbReference type="EMBL" id="OMJ65833.1"/>
    </source>
</evidence>
<proteinExistence type="predicted"/>
<dbReference type="Proteomes" id="UP000187209">
    <property type="component" value="Unassembled WGS sequence"/>
</dbReference>
<comment type="caution">
    <text evidence="2">The sequence shown here is derived from an EMBL/GenBank/DDBJ whole genome shotgun (WGS) entry which is preliminary data.</text>
</comment>
<dbReference type="AlphaFoldDB" id="A0A1R2AMT1"/>
<feature type="region of interest" description="Disordered" evidence="1">
    <location>
        <begin position="1"/>
        <end position="26"/>
    </location>
</feature>
<name>A0A1R2AMT1_9CILI</name>
<evidence type="ECO:0000256" key="1">
    <source>
        <dbReference type="SAM" id="MobiDB-lite"/>
    </source>
</evidence>
<sequence length="174" mass="20515">MNPLTGGAHYLELSQSPVRPSLPRSPQKEGVASIVFSERQYNYNSKFIEEEHQRRLSEFQKKQESFMKRRNQNILKEADRWQAVEDDHFKSIDKLEYMKDKLKVGLRNKAGEAFNLITLDYDSTEKGKQLQMQDDRKRFRLGLRMNNLDSKMNSGFNVITGEIREPPMTHRYLS</sequence>
<evidence type="ECO:0000313" key="3">
    <source>
        <dbReference type="Proteomes" id="UP000187209"/>
    </source>
</evidence>
<accession>A0A1R2AMT1</accession>
<dbReference type="EMBL" id="MPUH01001924">
    <property type="protein sequence ID" value="OMJ65833.1"/>
    <property type="molecule type" value="Genomic_DNA"/>
</dbReference>
<gene>
    <name evidence="2" type="ORF">SteCoe_37552</name>
</gene>
<protein>
    <submittedName>
        <fullName evidence="2">Uncharacterized protein</fullName>
    </submittedName>
</protein>
<organism evidence="2 3">
    <name type="scientific">Stentor coeruleus</name>
    <dbReference type="NCBI Taxonomy" id="5963"/>
    <lineage>
        <taxon>Eukaryota</taxon>
        <taxon>Sar</taxon>
        <taxon>Alveolata</taxon>
        <taxon>Ciliophora</taxon>
        <taxon>Postciliodesmatophora</taxon>
        <taxon>Heterotrichea</taxon>
        <taxon>Heterotrichida</taxon>
        <taxon>Stentoridae</taxon>
        <taxon>Stentor</taxon>
    </lineage>
</organism>